<keyword evidence="7" id="KW-0449">Lipoprotein</keyword>
<evidence type="ECO:0000256" key="9">
    <source>
        <dbReference type="SAM" id="SignalP"/>
    </source>
</evidence>
<keyword evidence="4" id="KW-0677">Repeat</keyword>
<keyword evidence="2" id="KW-1003">Cell membrane</keyword>
<gene>
    <name evidence="10" type="ORF">BC94_0389</name>
</gene>
<proteinExistence type="predicted"/>
<sequence>MFKRNPKFMKHKLLLSLGTVLTATFSFPLIAAKCDGNDKKEEKKKVEEPAKQAEGAGTGDKTTSASGTANSNGASSNSTNAQKTDEKEIKETSDSPKKDGEKVSDKHKVAYKDIDFDFSKIKIVISKKDIKDEDLIPPKTGNNKQVFFDTRDGDTKLSGKFKGKLPWKGVEIGTVTGLPDGYSIASVENPIHKNRKGKIKASGFVNVEKEGDKLKIKFRFFKYNKGASPTVSTKVYEAIIS</sequence>
<dbReference type="EMBL" id="CP007590">
    <property type="protein sequence ID" value="AMW25686.1"/>
    <property type="molecule type" value="Genomic_DNA"/>
</dbReference>
<evidence type="ECO:0000256" key="7">
    <source>
        <dbReference type="ARBA" id="ARBA00023288"/>
    </source>
</evidence>
<protein>
    <submittedName>
        <fullName evidence="10">P30</fullName>
    </submittedName>
</protein>
<feature type="signal peptide" evidence="9">
    <location>
        <begin position="1"/>
        <end position="31"/>
    </location>
</feature>
<evidence type="ECO:0000313" key="11">
    <source>
        <dbReference type="Proteomes" id="UP000076372"/>
    </source>
</evidence>
<dbReference type="AlphaFoldDB" id="A0A8D4A3J7"/>
<keyword evidence="5" id="KW-0472">Membrane</keyword>
<evidence type="ECO:0000256" key="1">
    <source>
        <dbReference type="ARBA" id="ARBA00004193"/>
    </source>
</evidence>
<dbReference type="Proteomes" id="UP000076372">
    <property type="component" value="Chromosome"/>
</dbReference>
<dbReference type="NCBIfam" id="NF033817">
    <property type="entry name" value="Mplas_variab_LP"/>
    <property type="match status" value="1"/>
</dbReference>
<feature type="chain" id="PRO_5034547223" evidence="9">
    <location>
        <begin position="32"/>
        <end position="241"/>
    </location>
</feature>
<dbReference type="InterPro" id="IPR009975">
    <property type="entry name" value="P30"/>
</dbReference>
<evidence type="ECO:0000256" key="2">
    <source>
        <dbReference type="ARBA" id="ARBA00022475"/>
    </source>
</evidence>
<organism evidence="10 11">
    <name type="scientific">Mycoplasmopsis bovis</name>
    <name type="common">Mycoplasma bovis</name>
    <dbReference type="NCBI Taxonomy" id="28903"/>
    <lineage>
        <taxon>Bacteria</taxon>
        <taxon>Bacillati</taxon>
        <taxon>Mycoplasmatota</taxon>
        <taxon>Mycoplasmoidales</taxon>
        <taxon>Metamycoplasmataceae</taxon>
        <taxon>Mycoplasmopsis</taxon>
    </lineage>
</organism>
<dbReference type="GO" id="GO:0005886">
    <property type="term" value="C:plasma membrane"/>
    <property type="evidence" value="ECO:0007669"/>
    <property type="project" value="UniProtKB-SubCell"/>
</dbReference>
<evidence type="ECO:0000256" key="5">
    <source>
        <dbReference type="ARBA" id="ARBA00023136"/>
    </source>
</evidence>
<name>A0A8D4A3J7_MYCBV</name>
<keyword evidence="3 9" id="KW-0732">Signal</keyword>
<dbReference type="InterPro" id="IPR049890">
    <property type="entry name" value="VlpA-F-like_signal"/>
</dbReference>
<keyword evidence="6" id="KW-0564">Palmitate</keyword>
<dbReference type="Pfam" id="PF07390">
    <property type="entry name" value="P30"/>
    <property type="match status" value="1"/>
</dbReference>
<reference evidence="10 11" key="1">
    <citation type="submission" date="2014-04" db="EMBL/GenBank/DDBJ databases">
        <title>Complete genome sequence of Mycoplasma bovis attenuated strain P150.</title>
        <authorList>
            <person name="Qi J."/>
            <person name="Guo A."/>
        </authorList>
    </citation>
    <scope>NUCLEOTIDE SEQUENCE [LARGE SCALE GENOMIC DNA]</scope>
    <source>
        <strain evidence="10 11">HB0801-P150</strain>
    </source>
</reference>
<feature type="region of interest" description="Disordered" evidence="8">
    <location>
        <begin position="37"/>
        <end position="104"/>
    </location>
</feature>
<evidence type="ECO:0000256" key="3">
    <source>
        <dbReference type="ARBA" id="ARBA00022729"/>
    </source>
</evidence>
<accession>A0A8D4A3J7</accession>
<comment type="subcellular location">
    <subcellularLocation>
        <location evidence="1">Cell membrane</location>
        <topology evidence="1">Lipid-anchor</topology>
    </subcellularLocation>
</comment>
<feature type="compositionally biased region" description="Low complexity" evidence="8">
    <location>
        <begin position="62"/>
        <end position="81"/>
    </location>
</feature>
<evidence type="ECO:0000256" key="6">
    <source>
        <dbReference type="ARBA" id="ARBA00023139"/>
    </source>
</evidence>
<evidence type="ECO:0000256" key="4">
    <source>
        <dbReference type="ARBA" id="ARBA00022737"/>
    </source>
</evidence>
<evidence type="ECO:0000256" key="8">
    <source>
        <dbReference type="SAM" id="MobiDB-lite"/>
    </source>
</evidence>
<evidence type="ECO:0000313" key="10">
    <source>
        <dbReference type="EMBL" id="AMW25686.1"/>
    </source>
</evidence>
<feature type="compositionally biased region" description="Basic and acidic residues" evidence="8">
    <location>
        <begin position="37"/>
        <end position="51"/>
    </location>
</feature>
<feature type="compositionally biased region" description="Basic and acidic residues" evidence="8">
    <location>
        <begin position="83"/>
        <end position="104"/>
    </location>
</feature>